<dbReference type="OrthoDB" id="266173at2157"/>
<organism evidence="2 3">
    <name type="scientific">Haloplanus rubicundus</name>
    <dbReference type="NCBI Taxonomy" id="1547898"/>
    <lineage>
        <taxon>Archaea</taxon>
        <taxon>Methanobacteriati</taxon>
        <taxon>Methanobacteriota</taxon>
        <taxon>Stenosarchaea group</taxon>
        <taxon>Halobacteria</taxon>
        <taxon>Halobacteriales</taxon>
        <taxon>Haloferacaceae</taxon>
        <taxon>Haloplanus</taxon>
    </lineage>
</organism>
<feature type="domain" description="DUF1989" evidence="1">
    <location>
        <begin position="5"/>
        <end position="169"/>
    </location>
</feature>
<evidence type="ECO:0000313" key="2">
    <source>
        <dbReference type="EMBL" id="AXG06355.1"/>
    </source>
</evidence>
<dbReference type="KEGG" id="haj:DU500_07915"/>
<dbReference type="Proteomes" id="UP000253273">
    <property type="component" value="Chromosome"/>
</dbReference>
<evidence type="ECO:0000313" key="3">
    <source>
        <dbReference type="Proteomes" id="UP000253273"/>
    </source>
</evidence>
<dbReference type="PANTHER" id="PTHR31527">
    <property type="entry name" value="RE64534P"/>
    <property type="match status" value="1"/>
</dbReference>
<gene>
    <name evidence="2" type="ORF">DU500_07915</name>
</gene>
<dbReference type="InterPro" id="IPR018959">
    <property type="entry name" value="DUF1989"/>
</dbReference>
<proteinExistence type="predicted"/>
<protein>
    <submittedName>
        <fullName evidence="2">Urea carboxylase-associated family protein</fullName>
    </submittedName>
</protein>
<dbReference type="PANTHER" id="PTHR31527:SF0">
    <property type="entry name" value="RE64534P"/>
    <property type="match status" value="1"/>
</dbReference>
<evidence type="ECO:0000259" key="1">
    <source>
        <dbReference type="Pfam" id="PF09347"/>
    </source>
</evidence>
<reference evidence="2 3" key="1">
    <citation type="submission" date="2018-07" db="EMBL/GenBank/DDBJ databases">
        <title>Genome sequences of Haloplanus sp. CBA1113.</title>
        <authorList>
            <person name="Kim Y.B."/>
            <person name="Roh S.W."/>
        </authorList>
    </citation>
    <scope>NUCLEOTIDE SEQUENCE [LARGE SCALE GENOMIC DNA]</scope>
    <source>
        <strain evidence="2 3">CBA1113</strain>
    </source>
</reference>
<accession>A0A345E2D3</accession>
<dbReference type="GeneID" id="37283302"/>
<dbReference type="AlphaFoldDB" id="A0A345E2D3"/>
<dbReference type="Pfam" id="PF09347">
    <property type="entry name" value="DUF1989"/>
    <property type="match status" value="1"/>
</dbReference>
<sequence>MKSVHIEAKSGAAFELAAGESFDVIDTHGGQAVDVTVFPEADDDTSAFSSKYTYRRTGKIRFEEGDSLYTTDGEPIATLVDDDCGINDLLLAPCNEWIVDEYYGQDDEIGCRGNLQEVLEPYGIDPVRVQDVMNLFTAVTITDHRYLDFREPPSEPGDTAELRAERDAIVGVAPCTGDSILNEGGPTGIEIRVPDGVPVKTNF</sequence>
<keyword evidence="3" id="KW-1185">Reference proteome</keyword>
<dbReference type="RefSeq" id="WP_114585494.1">
    <property type="nucleotide sequence ID" value="NZ_CP031150.1"/>
</dbReference>
<name>A0A345E2D3_9EURY</name>
<dbReference type="EMBL" id="CP031150">
    <property type="protein sequence ID" value="AXG06355.1"/>
    <property type="molecule type" value="Genomic_DNA"/>
</dbReference>